<dbReference type="InterPro" id="IPR050327">
    <property type="entry name" value="Proton-linked_MCT"/>
</dbReference>
<dbReference type="Gene3D" id="1.20.1250.20">
    <property type="entry name" value="MFS general substrate transporter like domains"/>
    <property type="match status" value="2"/>
</dbReference>
<dbReference type="GO" id="GO:0022857">
    <property type="term" value="F:transmembrane transporter activity"/>
    <property type="evidence" value="ECO:0007669"/>
    <property type="project" value="InterPro"/>
</dbReference>
<dbReference type="GO" id="GO:0016020">
    <property type="term" value="C:membrane"/>
    <property type="evidence" value="ECO:0007669"/>
    <property type="project" value="UniProtKB-SubCell"/>
</dbReference>
<evidence type="ECO:0000259" key="6">
    <source>
        <dbReference type="PROSITE" id="PS50850"/>
    </source>
</evidence>
<feature type="region of interest" description="Disordered" evidence="4">
    <location>
        <begin position="1"/>
        <end position="27"/>
    </location>
</feature>
<evidence type="ECO:0000256" key="4">
    <source>
        <dbReference type="SAM" id="MobiDB-lite"/>
    </source>
</evidence>
<dbReference type="PROSITE" id="PS50850">
    <property type="entry name" value="MFS"/>
    <property type="match status" value="1"/>
</dbReference>
<feature type="transmembrane region" description="Helical" evidence="5">
    <location>
        <begin position="174"/>
        <end position="194"/>
    </location>
</feature>
<evidence type="ECO:0000313" key="7">
    <source>
        <dbReference type="EMBL" id="KAH6884937.1"/>
    </source>
</evidence>
<keyword evidence="5" id="KW-1133">Transmembrane helix</keyword>
<feature type="transmembrane region" description="Helical" evidence="5">
    <location>
        <begin position="341"/>
        <end position="360"/>
    </location>
</feature>
<reference evidence="7 8" key="1">
    <citation type="journal article" date="2021" name="Nat. Commun.">
        <title>Genetic determinants of endophytism in the Arabidopsis root mycobiome.</title>
        <authorList>
            <person name="Mesny F."/>
            <person name="Miyauchi S."/>
            <person name="Thiergart T."/>
            <person name="Pickel B."/>
            <person name="Atanasova L."/>
            <person name="Karlsson M."/>
            <person name="Huettel B."/>
            <person name="Barry K.W."/>
            <person name="Haridas S."/>
            <person name="Chen C."/>
            <person name="Bauer D."/>
            <person name="Andreopoulos W."/>
            <person name="Pangilinan J."/>
            <person name="LaButti K."/>
            <person name="Riley R."/>
            <person name="Lipzen A."/>
            <person name="Clum A."/>
            <person name="Drula E."/>
            <person name="Henrissat B."/>
            <person name="Kohler A."/>
            <person name="Grigoriev I.V."/>
            <person name="Martin F.M."/>
            <person name="Hacquard S."/>
        </authorList>
    </citation>
    <scope>NUCLEOTIDE SEQUENCE [LARGE SCALE GENOMIC DNA]</scope>
    <source>
        <strain evidence="7 8">MPI-CAGE-CH-0241</strain>
    </source>
</reference>
<feature type="transmembrane region" description="Helical" evidence="5">
    <location>
        <begin position="206"/>
        <end position="225"/>
    </location>
</feature>
<gene>
    <name evidence="7" type="ORF">B0T10DRAFT_517650</name>
</gene>
<feature type="transmembrane region" description="Helical" evidence="5">
    <location>
        <begin position="313"/>
        <end position="335"/>
    </location>
</feature>
<evidence type="ECO:0000256" key="1">
    <source>
        <dbReference type="ARBA" id="ARBA00004141"/>
    </source>
</evidence>
<keyword evidence="3" id="KW-0325">Glycoprotein</keyword>
<dbReference type="OrthoDB" id="2213137at2759"/>
<dbReference type="EMBL" id="JAGPYM010000019">
    <property type="protein sequence ID" value="KAH6884937.1"/>
    <property type="molecule type" value="Genomic_DNA"/>
</dbReference>
<feature type="transmembrane region" description="Helical" evidence="5">
    <location>
        <begin position="248"/>
        <end position="266"/>
    </location>
</feature>
<dbReference type="PANTHER" id="PTHR11360:SF287">
    <property type="entry name" value="MFS MONOCARBOXYLATE TRANSPORTER"/>
    <property type="match status" value="1"/>
</dbReference>
<comment type="caution">
    <text evidence="7">The sequence shown here is derived from an EMBL/GenBank/DDBJ whole genome shotgun (WGS) entry which is preliminary data.</text>
</comment>
<feature type="transmembrane region" description="Helical" evidence="5">
    <location>
        <begin position="116"/>
        <end position="134"/>
    </location>
</feature>
<feature type="domain" description="Major facilitator superfamily (MFS) profile" evidence="6">
    <location>
        <begin position="249"/>
        <end position="436"/>
    </location>
</feature>
<feature type="transmembrane region" description="Helical" evidence="5">
    <location>
        <begin position="140"/>
        <end position="162"/>
    </location>
</feature>
<feature type="transmembrane region" description="Helical" evidence="5">
    <location>
        <begin position="286"/>
        <end position="306"/>
    </location>
</feature>
<keyword evidence="5" id="KW-0472">Membrane</keyword>
<keyword evidence="8" id="KW-1185">Reference proteome</keyword>
<evidence type="ECO:0000256" key="2">
    <source>
        <dbReference type="ARBA" id="ARBA00006727"/>
    </source>
</evidence>
<dbReference type="InterPro" id="IPR020846">
    <property type="entry name" value="MFS_dom"/>
</dbReference>
<protein>
    <submittedName>
        <fullName evidence="7">Monocarboxylate transporter</fullName>
    </submittedName>
</protein>
<feature type="transmembrane region" description="Helical" evidence="5">
    <location>
        <begin position="85"/>
        <end position="104"/>
    </location>
</feature>
<accession>A0A9P8VZA1</accession>
<feature type="transmembrane region" description="Helical" evidence="5">
    <location>
        <begin position="412"/>
        <end position="432"/>
    </location>
</feature>
<comment type="subcellular location">
    <subcellularLocation>
        <location evidence="1">Membrane</location>
        <topology evidence="1">Multi-pass membrane protein</topology>
    </subcellularLocation>
</comment>
<dbReference type="InterPro" id="IPR036259">
    <property type="entry name" value="MFS_trans_sf"/>
</dbReference>
<dbReference type="InterPro" id="IPR011701">
    <property type="entry name" value="MFS"/>
</dbReference>
<sequence>MEEPAQPLTHELRPMPRTANTHTEHDQYDNGHIQVLPPVDRGPGAWKFLFASFLIEALLWGIPLSFGVFQDYYSRQPQFQDSQNITIIGTLSTSIYFLGAPLVMPLVRRFQRWQRHMVVVGSACCVLSLLVASFCDSVSGLIATQGVFYGLGYLVLYFPLLCMLNEWFVQRRGLAYGVLYGGGGFIGVGLPFLLETLLSKYGYRTTLRAVAIAQFATLAPALPLIKSRLPPSTHTAVRQIDTRFFSEPLFYCFALSNLFQGLVYYIPSLYLPTFASTLGMSSAKGALILGLYNFATVIGQVTFGWLSDRVQSVLILAFASSLVSSIVSFAVWGFARSLESILMFALAYGWFAGGYVVFWAKFGSSVSEDPQPAFSLMAFGRGIGNIATGPIAARLLAGPVTSGYGLGKFQPLILFLGSSMLCSSLGVVGLRLKKPR</sequence>
<organism evidence="7 8">
    <name type="scientific">Thelonectria olida</name>
    <dbReference type="NCBI Taxonomy" id="1576542"/>
    <lineage>
        <taxon>Eukaryota</taxon>
        <taxon>Fungi</taxon>
        <taxon>Dikarya</taxon>
        <taxon>Ascomycota</taxon>
        <taxon>Pezizomycotina</taxon>
        <taxon>Sordariomycetes</taxon>
        <taxon>Hypocreomycetidae</taxon>
        <taxon>Hypocreales</taxon>
        <taxon>Nectriaceae</taxon>
        <taxon>Thelonectria</taxon>
    </lineage>
</organism>
<evidence type="ECO:0000256" key="5">
    <source>
        <dbReference type="SAM" id="Phobius"/>
    </source>
</evidence>
<dbReference type="SUPFAM" id="SSF103473">
    <property type="entry name" value="MFS general substrate transporter"/>
    <property type="match status" value="1"/>
</dbReference>
<evidence type="ECO:0000256" key="3">
    <source>
        <dbReference type="ARBA" id="ARBA00023180"/>
    </source>
</evidence>
<proteinExistence type="inferred from homology"/>
<keyword evidence="5" id="KW-0812">Transmembrane</keyword>
<feature type="transmembrane region" description="Helical" evidence="5">
    <location>
        <begin position="372"/>
        <end position="392"/>
    </location>
</feature>
<comment type="similarity">
    <text evidence="2">Belongs to the major facilitator superfamily. Monocarboxylate porter (TC 2.A.1.13) family.</text>
</comment>
<dbReference type="PANTHER" id="PTHR11360">
    <property type="entry name" value="MONOCARBOXYLATE TRANSPORTER"/>
    <property type="match status" value="1"/>
</dbReference>
<dbReference type="Pfam" id="PF07690">
    <property type="entry name" value="MFS_1"/>
    <property type="match status" value="1"/>
</dbReference>
<feature type="transmembrane region" description="Helical" evidence="5">
    <location>
        <begin position="48"/>
        <end position="73"/>
    </location>
</feature>
<name>A0A9P8VZA1_9HYPO</name>
<dbReference type="Proteomes" id="UP000777438">
    <property type="component" value="Unassembled WGS sequence"/>
</dbReference>
<evidence type="ECO:0000313" key="8">
    <source>
        <dbReference type="Proteomes" id="UP000777438"/>
    </source>
</evidence>
<dbReference type="AlphaFoldDB" id="A0A9P8VZA1"/>